<evidence type="ECO:0000313" key="1">
    <source>
        <dbReference type="EMBL" id="CAB5018001.1"/>
    </source>
</evidence>
<organism evidence="1">
    <name type="scientific">freshwater metagenome</name>
    <dbReference type="NCBI Taxonomy" id="449393"/>
    <lineage>
        <taxon>unclassified sequences</taxon>
        <taxon>metagenomes</taxon>
        <taxon>ecological metagenomes</taxon>
    </lineage>
</organism>
<gene>
    <name evidence="1" type="ORF">UFOPK3992_01548</name>
</gene>
<protein>
    <submittedName>
        <fullName evidence="1">Unannotated protein</fullName>
    </submittedName>
</protein>
<accession>A0A6J7QLR1</accession>
<dbReference type="EMBL" id="CAFBOZ010000249">
    <property type="protein sequence ID" value="CAB5018001.1"/>
    <property type="molecule type" value="Genomic_DNA"/>
</dbReference>
<name>A0A6J7QLR1_9ZZZZ</name>
<reference evidence="1" key="1">
    <citation type="submission" date="2020-05" db="EMBL/GenBank/DDBJ databases">
        <authorList>
            <person name="Chiriac C."/>
            <person name="Salcher M."/>
            <person name="Ghai R."/>
            <person name="Kavagutti S V."/>
        </authorList>
    </citation>
    <scope>NUCLEOTIDE SEQUENCE</scope>
</reference>
<dbReference type="AlphaFoldDB" id="A0A6J7QLR1"/>
<sequence>MLVDALALEDVEVGQRDRRRHRVPAEGVAVREVRGAVPERLEQSVAHDHRADGGVARAHALGAGDDVGSHLVPTHGEHLADAAEGADGLVGHHEHVVLVANLSHALEVAGRGREAAAGVLHRLEEHRCDGVGALELDGLGDAVGGPLSVRLEVVGVGLSPVEVGVGHLVGAGNQRLEVHLGLGNARDRQRALRGAVVGHRAADDLVLHGLAGDLEELLGQFPRRLNCLAATGGEEHAIEVAGGVVGQSLSEFDRGGVRVRPEGEERKLGHLLGRGLGEFDAPVPDLHRKQPGESVDVTLAPVVVHVAAIAAHDDGHV</sequence>
<proteinExistence type="predicted"/>